<dbReference type="Gene3D" id="3.40.50.300">
    <property type="entry name" value="P-loop containing nucleotide triphosphate hydrolases"/>
    <property type="match status" value="1"/>
</dbReference>
<comment type="caution">
    <text evidence="9">The sequence shown here is derived from an EMBL/GenBank/DDBJ whole genome shotgun (WGS) entry which is preliminary data.</text>
</comment>
<dbReference type="PANTHER" id="PTHR43297:SF2">
    <property type="entry name" value="DIPEPTIDE TRANSPORT ATP-BINDING PROTEIN DPPD"/>
    <property type="match status" value="1"/>
</dbReference>
<dbReference type="Pfam" id="PF08352">
    <property type="entry name" value="oligo_HPY"/>
    <property type="match status" value="1"/>
</dbReference>
<keyword evidence="10" id="KW-1185">Reference proteome</keyword>
<dbReference type="InterPro" id="IPR003593">
    <property type="entry name" value="AAA+_ATPase"/>
</dbReference>
<dbReference type="AlphaFoldDB" id="A0A1Y3XWT6"/>
<dbReference type="PROSITE" id="PS50893">
    <property type="entry name" value="ABC_TRANSPORTER_2"/>
    <property type="match status" value="1"/>
</dbReference>
<proteinExistence type="inferred from homology"/>
<reference evidence="10" key="1">
    <citation type="submission" date="2017-04" db="EMBL/GenBank/DDBJ databases">
        <title>Function of individual gut microbiota members based on whole genome sequencing of pure cultures obtained from chicken caecum.</title>
        <authorList>
            <person name="Medvecky M."/>
            <person name="Cejkova D."/>
            <person name="Polansky O."/>
            <person name="Karasova D."/>
            <person name="Kubasova T."/>
            <person name="Cizek A."/>
            <person name="Rychlik I."/>
        </authorList>
    </citation>
    <scope>NUCLEOTIDE SEQUENCE [LARGE SCALE GENOMIC DNA]</scope>
    <source>
        <strain evidence="10">An5</strain>
    </source>
</reference>
<keyword evidence="4" id="KW-1003">Cell membrane</keyword>
<dbReference type="PANTHER" id="PTHR43297">
    <property type="entry name" value="OLIGOPEPTIDE TRANSPORT ATP-BINDING PROTEIN APPD"/>
    <property type="match status" value="1"/>
</dbReference>
<evidence type="ECO:0000313" key="9">
    <source>
        <dbReference type="EMBL" id="OUN88768.1"/>
    </source>
</evidence>
<evidence type="ECO:0000256" key="4">
    <source>
        <dbReference type="ARBA" id="ARBA00022475"/>
    </source>
</evidence>
<dbReference type="GO" id="GO:0015833">
    <property type="term" value="P:peptide transport"/>
    <property type="evidence" value="ECO:0007669"/>
    <property type="project" value="InterPro"/>
</dbReference>
<dbReference type="SUPFAM" id="SSF52540">
    <property type="entry name" value="P-loop containing nucleoside triphosphate hydrolases"/>
    <property type="match status" value="1"/>
</dbReference>
<organism evidence="9 10">
    <name type="scientific">[Collinsella] massiliensis</name>
    <dbReference type="NCBI Taxonomy" id="1232426"/>
    <lineage>
        <taxon>Bacteria</taxon>
        <taxon>Bacillati</taxon>
        <taxon>Actinomycetota</taxon>
        <taxon>Coriobacteriia</taxon>
        <taxon>Coriobacteriales</taxon>
        <taxon>Coriobacteriaceae</taxon>
        <taxon>Enorma</taxon>
    </lineage>
</organism>
<keyword evidence="6 9" id="KW-0067">ATP-binding</keyword>
<evidence type="ECO:0000256" key="5">
    <source>
        <dbReference type="ARBA" id="ARBA00022741"/>
    </source>
</evidence>
<dbReference type="InterPro" id="IPR013563">
    <property type="entry name" value="Oligopep_ABC_C"/>
</dbReference>
<accession>A0A1Y3XWT6</accession>
<dbReference type="FunFam" id="3.40.50.300:FF:000016">
    <property type="entry name" value="Oligopeptide ABC transporter ATP-binding component"/>
    <property type="match status" value="1"/>
</dbReference>
<dbReference type="InterPro" id="IPR027417">
    <property type="entry name" value="P-loop_NTPase"/>
</dbReference>
<name>A0A1Y3XWT6_9ACTN</name>
<dbReference type="GO" id="GO:0005886">
    <property type="term" value="C:plasma membrane"/>
    <property type="evidence" value="ECO:0007669"/>
    <property type="project" value="UniProtKB-SubCell"/>
</dbReference>
<dbReference type="GO" id="GO:0005524">
    <property type="term" value="F:ATP binding"/>
    <property type="evidence" value="ECO:0007669"/>
    <property type="project" value="UniProtKB-KW"/>
</dbReference>
<sequence length="327" mass="36096">MADENLLVIDGLRDVLTLKNGEAAYPVDGVSFTVPRSKTVGLVGESGCGKSMTARTVMRILDKGISVAEGHITFDGEDLLALPEPKMRDIRGNRIAMIFQEPMTALNPSISVGKQVREAILLHEKVSRAEAKERVIQMFREVGIPEAERRYKSYPHQLSGGLRQRICIAMGMICNPDLLIADEPTTALDVTVEAQILELMKRLQRESGMSILIITHNLGVVADICDEVNVMYAGQIVEHATKAEIFNRPLHPYTIGLMDAIPRVNGDMEHDLHTIPGTVPALGNFPEGCRFCTRCPFADERCRTQAPALEDAGDGHLVRCFKPQEVR</sequence>
<evidence type="ECO:0000256" key="6">
    <source>
        <dbReference type="ARBA" id="ARBA00022840"/>
    </source>
</evidence>
<dbReference type="Pfam" id="PF00005">
    <property type="entry name" value="ABC_tran"/>
    <property type="match status" value="1"/>
</dbReference>
<evidence type="ECO:0000313" key="10">
    <source>
        <dbReference type="Proteomes" id="UP000195781"/>
    </source>
</evidence>
<feature type="domain" description="ABC transporter" evidence="8">
    <location>
        <begin position="12"/>
        <end position="258"/>
    </location>
</feature>
<evidence type="ECO:0000256" key="3">
    <source>
        <dbReference type="ARBA" id="ARBA00022448"/>
    </source>
</evidence>
<dbReference type="GO" id="GO:0016887">
    <property type="term" value="F:ATP hydrolysis activity"/>
    <property type="evidence" value="ECO:0007669"/>
    <property type="project" value="InterPro"/>
</dbReference>
<comment type="subcellular location">
    <subcellularLocation>
        <location evidence="1">Cell membrane</location>
        <topology evidence="1">Peripheral membrane protein</topology>
    </subcellularLocation>
</comment>
<dbReference type="RefSeq" id="WP_094335425.1">
    <property type="nucleotide sequence ID" value="NZ_NFIE01000009.1"/>
</dbReference>
<evidence type="ECO:0000256" key="2">
    <source>
        <dbReference type="ARBA" id="ARBA00005417"/>
    </source>
</evidence>
<gene>
    <name evidence="9" type="ORF">B5G02_05135</name>
</gene>
<keyword evidence="3" id="KW-0813">Transport</keyword>
<evidence type="ECO:0000256" key="1">
    <source>
        <dbReference type="ARBA" id="ARBA00004202"/>
    </source>
</evidence>
<dbReference type="NCBIfam" id="TIGR01727">
    <property type="entry name" value="oligo_HPY"/>
    <property type="match status" value="1"/>
</dbReference>
<dbReference type="SMART" id="SM00382">
    <property type="entry name" value="AAA"/>
    <property type="match status" value="1"/>
</dbReference>
<protein>
    <submittedName>
        <fullName evidence="9">Peptide ABC transporter ATP-binding protein</fullName>
    </submittedName>
</protein>
<evidence type="ECO:0000259" key="8">
    <source>
        <dbReference type="PROSITE" id="PS50893"/>
    </source>
</evidence>
<evidence type="ECO:0000256" key="7">
    <source>
        <dbReference type="ARBA" id="ARBA00023136"/>
    </source>
</evidence>
<dbReference type="EMBL" id="NFIE01000009">
    <property type="protein sequence ID" value="OUN88768.1"/>
    <property type="molecule type" value="Genomic_DNA"/>
</dbReference>
<dbReference type="InterPro" id="IPR003439">
    <property type="entry name" value="ABC_transporter-like_ATP-bd"/>
</dbReference>
<dbReference type="InterPro" id="IPR050388">
    <property type="entry name" value="ABC_Ni/Peptide_Import"/>
</dbReference>
<dbReference type="OrthoDB" id="3171550at2"/>
<dbReference type="CDD" id="cd03257">
    <property type="entry name" value="ABC_NikE_OppD_transporters"/>
    <property type="match status" value="1"/>
</dbReference>
<keyword evidence="7" id="KW-0472">Membrane</keyword>
<keyword evidence="5" id="KW-0547">Nucleotide-binding</keyword>
<dbReference type="Proteomes" id="UP000195781">
    <property type="component" value="Unassembled WGS sequence"/>
</dbReference>
<comment type="similarity">
    <text evidence="2">Belongs to the ABC transporter superfamily.</text>
</comment>